<evidence type="ECO:0000313" key="3">
    <source>
        <dbReference type="Proteomes" id="UP001215280"/>
    </source>
</evidence>
<feature type="signal peptide" evidence="1">
    <location>
        <begin position="1"/>
        <end position="22"/>
    </location>
</feature>
<reference evidence="2" key="1">
    <citation type="submission" date="2023-03" db="EMBL/GenBank/DDBJ databases">
        <title>Massive genome expansion in bonnet fungi (Mycena s.s.) driven by repeated elements and novel gene families across ecological guilds.</title>
        <authorList>
            <consortium name="Lawrence Berkeley National Laboratory"/>
            <person name="Harder C.B."/>
            <person name="Miyauchi S."/>
            <person name="Viragh M."/>
            <person name="Kuo A."/>
            <person name="Thoen E."/>
            <person name="Andreopoulos B."/>
            <person name="Lu D."/>
            <person name="Skrede I."/>
            <person name="Drula E."/>
            <person name="Henrissat B."/>
            <person name="Morin E."/>
            <person name="Kohler A."/>
            <person name="Barry K."/>
            <person name="LaButti K."/>
            <person name="Morin E."/>
            <person name="Salamov A."/>
            <person name="Lipzen A."/>
            <person name="Mereny Z."/>
            <person name="Hegedus B."/>
            <person name="Baldrian P."/>
            <person name="Stursova M."/>
            <person name="Weitz H."/>
            <person name="Taylor A."/>
            <person name="Grigoriev I.V."/>
            <person name="Nagy L.G."/>
            <person name="Martin F."/>
            <person name="Kauserud H."/>
        </authorList>
    </citation>
    <scope>NUCLEOTIDE SEQUENCE</scope>
    <source>
        <strain evidence="2">CBHHK188m</strain>
    </source>
</reference>
<keyword evidence="1" id="KW-0732">Signal</keyword>
<dbReference type="AlphaFoldDB" id="A0AAD7MU01"/>
<name>A0AAD7MU01_9AGAR</name>
<dbReference type="EMBL" id="JARJLG010000171">
    <property type="protein sequence ID" value="KAJ7732941.1"/>
    <property type="molecule type" value="Genomic_DNA"/>
</dbReference>
<keyword evidence="3" id="KW-1185">Reference proteome</keyword>
<sequence>MANFQTLITFLTLLASICMVQGRYYTTLARRQDPSTPTWVSLELFHAMVLIFGKKHPGVLSAYSAYEQICGSDMDAYAYSLLPAYEASLHTTVQITDAAFMTYINDFGDGIDLSSSCGDAHASFDFALDTMAGPATAPLTASPSGTGSSPPASTSKDSAAIQQSISVLAVVVGMLIQVGQWN</sequence>
<dbReference type="Proteomes" id="UP001215280">
    <property type="component" value="Unassembled WGS sequence"/>
</dbReference>
<protein>
    <submittedName>
        <fullName evidence="2">Uncharacterized protein</fullName>
    </submittedName>
</protein>
<accession>A0AAD7MU01</accession>
<evidence type="ECO:0000313" key="2">
    <source>
        <dbReference type="EMBL" id="KAJ7732941.1"/>
    </source>
</evidence>
<feature type="chain" id="PRO_5041993594" evidence="1">
    <location>
        <begin position="23"/>
        <end position="182"/>
    </location>
</feature>
<evidence type="ECO:0000256" key="1">
    <source>
        <dbReference type="SAM" id="SignalP"/>
    </source>
</evidence>
<comment type="caution">
    <text evidence="2">The sequence shown here is derived from an EMBL/GenBank/DDBJ whole genome shotgun (WGS) entry which is preliminary data.</text>
</comment>
<organism evidence="2 3">
    <name type="scientific">Mycena maculata</name>
    <dbReference type="NCBI Taxonomy" id="230809"/>
    <lineage>
        <taxon>Eukaryota</taxon>
        <taxon>Fungi</taxon>
        <taxon>Dikarya</taxon>
        <taxon>Basidiomycota</taxon>
        <taxon>Agaricomycotina</taxon>
        <taxon>Agaricomycetes</taxon>
        <taxon>Agaricomycetidae</taxon>
        <taxon>Agaricales</taxon>
        <taxon>Marasmiineae</taxon>
        <taxon>Mycenaceae</taxon>
        <taxon>Mycena</taxon>
    </lineage>
</organism>
<gene>
    <name evidence="2" type="ORF">DFH07DRAFT_780781</name>
</gene>
<proteinExistence type="predicted"/>